<dbReference type="KEGG" id="nde:NIDE4394"/>
<dbReference type="Proteomes" id="UP000001660">
    <property type="component" value="Chromosome"/>
</dbReference>
<dbReference type="EMBL" id="FP929003">
    <property type="protein sequence ID" value="CBK44053.1"/>
    <property type="molecule type" value="Genomic_DNA"/>
</dbReference>
<evidence type="ECO:0000313" key="2">
    <source>
        <dbReference type="Proteomes" id="UP000001660"/>
    </source>
</evidence>
<accession>D8P971</accession>
<dbReference type="HOGENOM" id="CLU_1097020_0_0_0"/>
<keyword evidence="2" id="KW-1185">Reference proteome</keyword>
<dbReference type="OrthoDB" id="9089868at2"/>
<gene>
    <name evidence="1" type="ORF">NIDE4394</name>
</gene>
<organism evidence="1 2">
    <name type="scientific">Nitrospira defluvii</name>
    <dbReference type="NCBI Taxonomy" id="330214"/>
    <lineage>
        <taxon>Bacteria</taxon>
        <taxon>Pseudomonadati</taxon>
        <taxon>Nitrospirota</taxon>
        <taxon>Nitrospiria</taxon>
        <taxon>Nitrospirales</taxon>
        <taxon>Nitrospiraceae</taxon>
        <taxon>Nitrospira</taxon>
    </lineage>
</organism>
<proteinExistence type="predicted"/>
<dbReference type="AlphaFoldDB" id="D8P971"/>
<dbReference type="eggNOG" id="ENOG503338P">
    <property type="taxonomic scope" value="Bacteria"/>
</dbReference>
<protein>
    <submittedName>
        <fullName evidence="1">Uncharacterized protein</fullName>
    </submittedName>
</protein>
<evidence type="ECO:0000313" key="1">
    <source>
        <dbReference type="EMBL" id="CBK44053.1"/>
    </source>
</evidence>
<dbReference type="STRING" id="330214.NIDE4394"/>
<reference evidence="1 2" key="1">
    <citation type="journal article" date="2010" name="Proc. Natl. Acad. Sci. U.S.A.">
        <title>A Nitrospira metagenome illuminates the physiology and evolution of globally important nitrite-oxidizing bacteria.</title>
        <authorList>
            <person name="Lucker S."/>
            <person name="Wagner M."/>
            <person name="Maixner F."/>
            <person name="Pelletier E."/>
            <person name="Koch H."/>
            <person name="Vacherie B."/>
            <person name="Rattei T."/>
            <person name="Sinninghe Damste J."/>
            <person name="Spieck E."/>
            <person name="Le Paslier D."/>
            <person name="Daims H."/>
        </authorList>
    </citation>
    <scope>NUCLEOTIDE SEQUENCE [LARGE SCALE GENOMIC DNA]</scope>
</reference>
<sequence>METLEEFRDEILAQVTSDDKEVLADYLKHFHAHLGKFSESMAGALLNWKRLDSSLKNDERRSYISALVYTRITLQILSMKLLLAGYTVAAGNLFRQVIETLSLALLCSGKHLGTLDRFMEEKYSTQDAIRDVIRYSKQLGLKGNGVRQLGKLQKFYSQYSHPTHLTIAIGISFRTKAAYFGGSFDELKLDAYRKEVKVRVGLANDLPNLIDHLRKNIAEW</sequence>
<name>D8P971_9BACT</name>